<sequence>MVPSDRLARADPPVSDLSVRILPLAMNQSSSRQNFRLHLLTKSPRILSLFSAGRTTRHFFSFFAPSSLLSGVVDSRLATILLLLTAFPLLLCPSLQSASLLHHRWVWP</sequence>
<evidence type="ECO:0000313" key="1">
    <source>
        <dbReference type="EMBL" id="PYH67842.1"/>
    </source>
</evidence>
<reference evidence="1" key="1">
    <citation type="submission" date="2016-12" db="EMBL/GenBank/DDBJ databases">
        <title>The genomes of Aspergillus section Nigri reveals drivers in fungal speciation.</title>
        <authorList>
            <consortium name="DOE Joint Genome Institute"/>
            <person name="Vesth T.C."/>
            <person name="Nybo J."/>
            <person name="Theobald S."/>
            <person name="Brandl J."/>
            <person name="Frisvad J.C."/>
            <person name="Nielsen K.F."/>
            <person name="Lyhne E.K."/>
            <person name="Kogle M.E."/>
            <person name="Kuo A."/>
            <person name="Riley R."/>
            <person name="Clum A."/>
            <person name="Nolan M."/>
            <person name="Lipzen A."/>
            <person name="Salamov A."/>
            <person name="Henrissat B."/>
            <person name="Wiebenga A."/>
            <person name="De Vries R.P."/>
            <person name="Grigoriev I.V."/>
            <person name="Mortensen U.H."/>
            <person name="Andersen M.R."/>
            <person name="Baker S.E."/>
        </authorList>
    </citation>
    <scope>NUCLEOTIDE SEQUENCE [LARGE SCALE GENOMIC DNA]</scope>
    <source>
        <strain evidence="1">CBS 113365</strain>
    </source>
</reference>
<dbReference type="EMBL" id="KZ821628">
    <property type="protein sequence ID" value="PYH67842.1"/>
    <property type="molecule type" value="Genomic_DNA"/>
</dbReference>
<dbReference type="GeneID" id="37217673"/>
<organism evidence="1 2">
    <name type="scientific">Aspergillus vadensis (strain CBS 113365 / IMI 142717 / IBT 24658)</name>
    <dbReference type="NCBI Taxonomy" id="1448311"/>
    <lineage>
        <taxon>Eukaryota</taxon>
        <taxon>Fungi</taxon>
        <taxon>Dikarya</taxon>
        <taxon>Ascomycota</taxon>
        <taxon>Pezizomycotina</taxon>
        <taxon>Eurotiomycetes</taxon>
        <taxon>Eurotiomycetidae</taxon>
        <taxon>Eurotiales</taxon>
        <taxon>Aspergillaceae</taxon>
        <taxon>Aspergillus</taxon>
        <taxon>Aspergillus subgen. Circumdati</taxon>
    </lineage>
</organism>
<dbReference type="Proteomes" id="UP000248405">
    <property type="component" value="Unassembled WGS sequence"/>
</dbReference>
<dbReference type="AlphaFoldDB" id="A0A319CHY8"/>
<accession>A0A319CHY8</accession>
<dbReference type="RefSeq" id="XP_025561636.1">
    <property type="nucleotide sequence ID" value="XM_025713081.1"/>
</dbReference>
<keyword evidence="2" id="KW-1185">Reference proteome</keyword>
<evidence type="ECO:0000313" key="2">
    <source>
        <dbReference type="Proteomes" id="UP000248405"/>
    </source>
</evidence>
<name>A0A319CHY8_ASPVC</name>
<gene>
    <name evidence="1" type="ORF">BO88DRAFT_71966</name>
</gene>
<proteinExistence type="predicted"/>
<protein>
    <submittedName>
        <fullName evidence="1">Uncharacterized protein</fullName>
    </submittedName>
</protein>